<dbReference type="Proteomes" id="UP000237983">
    <property type="component" value="Unassembled WGS sequence"/>
</dbReference>
<dbReference type="InterPro" id="IPR007331">
    <property type="entry name" value="Htaa"/>
</dbReference>
<feature type="transmembrane region" description="Helical" evidence="1">
    <location>
        <begin position="856"/>
        <end position="877"/>
    </location>
</feature>
<keyword evidence="1" id="KW-1133">Transmembrane helix</keyword>
<accession>A0A2T0VBT3</accession>
<dbReference type="EMBL" id="PVTL01000006">
    <property type="protein sequence ID" value="PRY67623.1"/>
    <property type="molecule type" value="Genomic_DNA"/>
</dbReference>
<dbReference type="Pfam" id="PF04213">
    <property type="entry name" value="HtaA"/>
    <property type="match status" value="1"/>
</dbReference>
<feature type="domain" description="Htaa" evidence="2">
    <location>
        <begin position="676"/>
        <end position="831"/>
    </location>
</feature>
<sequence length="891" mass="88978">MEHPIAAPFSQQGYNQLPTFTESMPPRHSLLTKAVAVSLAALLSIGMLAVGTTAATAAETPTITVTAIPDGGGEVTVTGTGFDPNSVGIYLGAAAQGFSDFYAAGISADTSMWVNRGNATTPTRAPMDSSGAFTVTLTLPADDGAKKWAVYTAKAHGGFGDTTQATITPLAYTAPVVVEPPVVEPPVVTPPVVTPPVVTPPVVTPPVVTPTVSVGTVPDTGGAVTITGRDFSPTGNGIYLVAAPAGFANLTAANASPDKLSTRWIAPGIPGATDTLAADGTFSVTITFPADTGTSYAIYTGKAHRGEDPTQATVTPVTYSTPPVVTPPVVTPPAVTPTVSVATVPALGGTVTVTGTGFSPTGNGIFLGVAAAGQADFLAAAASPSYISNQTKWIALEGTRGASATLNADGTFTTTITLPADTGTNYAIYTGKAHRNDDPTQATITDVTYDAPVVVEPPVVTPPVVTPPVVTPPIPIEPGVTVPVTDTAGSIKLGYSATSVAGGTVTVTGSGFSATSPGIYLALAPRGFSDLYTANAGFPGMEAVHVAVGNTVASTGAGRTAPMNADGTFSVELTVPASAAAAVARALAPAGAVDSTWAIYTSKAHGLGVTDRTQNAILNFVYQLDVTSAQAPAIGTPINTDPVVIAAPSEIAPSVSPVDSTPAAAESCVARSVSGATLNWAIKDSFRTYITGGIANGTWDLSSVGDSNGRFVWSNGSGSVNTETTRGTISFPGTVHFTGHDGALDITITNVKVRFSGSAATLTASFDSLALDGTRTTQSNVAFANVAAGSVSITGSRLSLNGAGTTLTSAGATAFGDFYDAGAALAPISLTAPLGATVPCTASTSSSLAQTGTDTLAGGIVLAALLVMTGFGGISFARRRRATRSAEGSTI</sequence>
<organism evidence="3 4">
    <name type="scientific">Glaciihabitans tibetensis</name>
    <dbReference type="NCBI Taxonomy" id="1266600"/>
    <lineage>
        <taxon>Bacteria</taxon>
        <taxon>Bacillati</taxon>
        <taxon>Actinomycetota</taxon>
        <taxon>Actinomycetes</taxon>
        <taxon>Micrococcales</taxon>
        <taxon>Microbacteriaceae</taxon>
        <taxon>Glaciihabitans</taxon>
    </lineage>
</organism>
<dbReference type="RefSeq" id="WP_181243403.1">
    <property type="nucleotide sequence ID" value="NZ_PVTL01000006.1"/>
</dbReference>
<evidence type="ECO:0000313" key="4">
    <source>
        <dbReference type="Proteomes" id="UP000237983"/>
    </source>
</evidence>
<keyword evidence="1" id="KW-0812">Transmembrane</keyword>
<gene>
    <name evidence="3" type="ORF">B0I08_106230</name>
</gene>
<dbReference type="AlphaFoldDB" id="A0A2T0VBT3"/>
<reference evidence="3 4" key="1">
    <citation type="submission" date="2018-03" db="EMBL/GenBank/DDBJ databases">
        <title>Genomic Encyclopedia of Type Strains, Phase III (KMG-III): the genomes of soil and plant-associated and newly described type strains.</title>
        <authorList>
            <person name="Whitman W."/>
        </authorList>
    </citation>
    <scope>NUCLEOTIDE SEQUENCE [LARGE SCALE GENOMIC DNA]</scope>
    <source>
        <strain evidence="3 4">CGMCC 1.12484</strain>
    </source>
</reference>
<dbReference type="Gene3D" id="2.60.40.230">
    <property type="entry name" value="Neocarzinostatin-like"/>
    <property type="match status" value="3"/>
</dbReference>
<evidence type="ECO:0000259" key="2">
    <source>
        <dbReference type="Pfam" id="PF04213"/>
    </source>
</evidence>
<evidence type="ECO:0000256" key="1">
    <source>
        <dbReference type="SAM" id="Phobius"/>
    </source>
</evidence>
<proteinExistence type="predicted"/>
<evidence type="ECO:0000313" key="3">
    <source>
        <dbReference type="EMBL" id="PRY67623.1"/>
    </source>
</evidence>
<keyword evidence="4" id="KW-1185">Reference proteome</keyword>
<name>A0A2T0VBT3_9MICO</name>
<protein>
    <submittedName>
        <fullName evidence="3">LPXTG-motif cell wall-anchored protein</fullName>
    </submittedName>
</protein>
<comment type="caution">
    <text evidence="3">The sequence shown here is derived from an EMBL/GenBank/DDBJ whole genome shotgun (WGS) entry which is preliminary data.</text>
</comment>
<keyword evidence="1" id="KW-0472">Membrane</keyword>